<accession>A0A258DFU0</accession>
<feature type="transmembrane region" description="Helical" evidence="1">
    <location>
        <begin position="50"/>
        <end position="69"/>
    </location>
</feature>
<dbReference type="SUPFAM" id="SSF103473">
    <property type="entry name" value="MFS general substrate transporter"/>
    <property type="match status" value="1"/>
</dbReference>
<keyword evidence="1" id="KW-1133">Transmembrane helix</keyword>
<evidence type="ECO:0000313" key="3">
    <source>
        <dbReference type="EMBL" id="OYX06567.1"/>
    </source>
</evidence>
<dbReference type="Pfam" id="PF03713">
    <property type="entry name" value="DUF305"/>
    <property type="match status" value="1"/>
</dbReference>
<protein>
    <recommendedName>
        <fullName evidence="2">DUF305 domain-containing protein</fullName>
    </recommendedName>
</protein>
<feature type="transmembrane region" description="Helical" evidence="1">
    <location>
        <begin position="81"/>
        <end position="101"/>
    </location>
</feature>
<feature type="domain" description="DUF305" evidence="2">
    <location>
        <begin position="105"/>
        <end position="155"/>
    </location>
</feature>
<comment type="caution">
    <text evidence="3">The sequence shown here is derived from an EMBL/GenBank/DDBJ whole genome shotgun (WGS) entry which is preliminary data.</text>
</comment>
<evidence type="ECO:0000256" key="1">
    <source>
        <dbReference type="SAM" id="Phobius"/>
    </source>
</evidence>
<dbReference type="Proteomes" id="UP000215616">
    <property type="component" value="Unassembled WGS sequence"/>
</dbReference>
<dbReference type="InterPro" id="IPR005183">
    <property type="entry name" value="DUF305_CopM-like"/>
</dbReference>
<evidence type="ECO:0000313" key="4">
    <source>
        <dbReference type="Proteomes" id="UP000215616"/>
    </source>
</evidence>
<dbReference type="EMBL" id="NCDQ01000001">
    <property type="protein sequence ID" value="OYX06567.1"/>
    <property type="molecule type" value="Genomic_DNA"/>
</dbReference>
<name>A0A258DFU0_CAUVI</name>
<reference evidence="3 4" key="1">
    <citation type="submission" date="2017-03" db="EMBL/GenBank/DDBJ databases">
        <title>Lifting the veil on microbial sulfur biogeochemistry in mining wastewaters.</title>
        <authorList>
            <person name="Kantor R.S."/>
            <person name="Colenbrander Nelson T."/>
            <person name="Marshall S."/>
            <person name="Bennett D."/>
            <person name="Apte S."/>
            <person name="Camacho D."/>
            <person name="Thomas B.C."/>
            <person name="Warren L.A."/>
            <person name="Banfield J.F."/>
        </authorList>
    </citation>
    <scope>NUCLEOTIDE SEQUENCE [LARGE SCALE GENOMIC DNA]</scope>
    <source>
        <strain evidence="3">32-67-7</strain>
    </source>
</reference>
<feature type="transmembrane region" description="Helical" evidence="1">
    <location>
        <begin position="16"/>
        <end position="38"/>
    </location>
</feature>
<gene>
    <name evidence="3" type="ORF">B7Z12_00110</name>
</gene>
<organism evidence="3 4">
    <name type="scientific">Caulobacter vibrioides</name>
    <name type="common">Caulobacter crescentus</name>
    <dbReference type="NCBI Taxonomy" id="155892"/>
    <lineage>
        <taxon>Bacteria</taxon>
        <taxon>Pseudomonadati</taxon>
        <taxon>Pseudomonadota</taxon>
        <taxon>Alphaproteobacteria</taxon>
        <taxon>Caulobacterales</taxon>
        <taxon>Caulobacteraceae</taxon>
        <taxon>Caulobacter</taxon>
    </lineage>
</organism>
<dbReference type="InterPro" id="IPR036259">
    <property type="entry name" value="MFS_trans_sf"/>
</dbReference>
<keyword evidence="1" id="KW-0472">Membrane</keyword>
<proteinExistence type="predicted"/>
<sequence length="159" mass="17815">MAEHHAPKDHQHHRPYLRLAAMTVLSFLAMYVLMYAMVDRAANIHPSFNQAYMAGLMTAPMVMLELVLMGMMYPRKGLNRGLVASSLVIGVLCFAAIRQQWLVGDREFLRSMIPHHAGAILMCGRAPVQDPEIRSLCATIIKGQQQEIDQMSAMLAPLR</sequence>
<dbReference type="InterPro" id="IPR012347">
    <property type="entry name" value="Ferritin-like"/>
</dbReference>
<dbReference type="Gene3D" id="1.20.1260.10">
    <property type="match status" value="1"/>
</dbReference>
<keyword evidence="1" id="KW-0812">Transmembrane</keyword>
<evidence type="ECO:0000259" key="2">
    <source>
        <dbReference type="Pfam" id="PF03713"/>
    </source>
</evidence>
<dbReference type="AlphaFoldDB" id="A0A258DFU0"/>